<sequence>MTAKYRAAALSTEDGWTEVIDNGFIALVGPFYTRTDGGHIEVAVVCQDKHRNRRGIVQGGLVMTFADRALGIAARAHSGAPTTATVHLDVHFVAPVHVGDVLRARPHTAPGTRSLLFMRTDLTVEDTLVATATGVFKPLRTAPLVDE</sequence>
<evidence type="ECO:0000313" key="4">
    <source>
        <dbReference type="Proteomes" id="UP000008710"/>
    </source>
</evidence>
<keyword evidence="1" id="KW-0378">Hydrolase</keyword>
<dbReference type="PANTHER" id="PTHR43240">
    <property type="entry name" value="1,4-DIHYDROXY-2-NAPHTHOYL-COA THIOESTERASE 1"/>
    <property type="match status" value="1"/>
</dbReference>
<dbReference type="PATRIC" id="fig|101510.16.peg.7021"/>
<evidence type="ECO:0000256" key="1">
    <source>
        <dbReference type="PROSITE-ProRule" id="PRU01106"/>
    </source>
</evidence>
<dbReference type="Proteomes" id="UP000008710">
    <property type="component" value="Chromosome"/>
</dbReference>
<dbReference type="eggNOG" id="COG2050">
    <property type="taxonomic scope" value="Bacteria"/>
</dbReference>
<dbReference type="SUPFAM" id="SSF54637">
    <property type="entry name" value="Thioesterase/thiol ester dehydrase-isomerase"/>
    <property type="match status" value="1"/>
</dbReference>
<feature type="domain" description="HotDog ACOT-type" evidence="2">
    <location>
        <begin position="36"/>
        <end position="147"/>
    </location>
</feature>
<protein>
    <submittedName>
        <fullName evidence="3">Possible thioesterase</fullName>
    </submittedName>
</protein>
<dbReference type="Pfam" id="PF03061">
    <property type="entry name" value="4HBT"/>
    <property type="match status" value="1"/>
</dbReference>
<gene>
    <name evidence="3" type="ordered locus">RHA1_ro06957</name>
</gene>
<dbReference type="CDD" id="cd03443">
    <property type="entry name" value="PaaI_thioesterase"/>
    <property type="match status" value="1"/>
</dbReference>
<organism evidence="3 4">
    <name type="scientific">Rhodococcus jostii (strain RHA1)</name>
    <dbReference type="NCBI Taxonomy" id="101510"/>
    <lineage>
        <taxon>Bacteria</taxon>
        <taxon>Bacillati</taxon>
        <taxon>Actinomycetota</taxon>
        <taxon>Actinomycetes</taxon>
        <taxon>Mycobacteriales</taxon>
        <taxon>Nocardiaceae</taxon>
        <taxon>Rhodococcus</taxon>
    </lineage>
</organism>
<dbReference type="PANTHER" id="PTHR43240:SF20">
    <property type="entry name" value="MEDIUM_LONG-CHAIN ACYL-COA THIOESTERASE YIGI"/>
    <property type="match status" value="1"/>
</dbReference>
<name>Q0S163_RHOJR</name>
<dbReference type="HOGENOM" id="CLU_089876_8_2_11"/>
<dbReference type="RefSeq" id="WP_011598693.1">
    <property type="nucleotide sequence ID" value="NC_008268.1"/>
</dbReference>
<dbReference type="PROSITE" id="PS51770">
    <property type="entry name" value="HOTDOG_ACOT"/>
    <property type="match status" value="1"/>
</dbReference>
<proteinExistence type="predicted"/>
<evidence type="ECO:0000313" key="3">
    <source>
        <dbReference type="EMBL" id="ABG98723.1"/>
    </source>
</evidence>
<dbReference type="EMBL" id="CP000431">
    <property type="protein sequence ID" value="ABG98723.1"/>
    <property type="molecule type" value="Genomic_DNA"/>
</dbReference>
<dbReference type="GO" id="GO:0016787">
    <property type="term" value="F:hydrolase activity"/>
    <property type="evidence" value="ECO:0007669"/>
    <property type="project" value="UniProtKB-KW"/>
</dbReference>
<reference evidence="4" key="1">
    <citation type="journal article" date="2006" name="Proc. Natl. Acad. Sci. U.S.A.">
        <title>The complete genome of Rhodococcus sp. RHA1 provides insights into a catabolic powerhouse.</title>
        <authorList>
            <person name="McLeod M.P."/>
            <person name="Warren R.L."/>
            <person name="Hsiao W.W.L."/>
            <person name="Araki N."/>
            <person name="Myhre M."/>
            <person name="Fernandes C."/>
            <person name="Miyazawa D."/>
            <person name="Wong W."/>
            <person name="Lillquist A.L."/>
            <person name="Wang D."/>
            <person name="Dosanjh M."/>
            <person name="Hara H."/>
            <person name="Petrescu A."/>
            <person name="Morin R.D."/>
            <person name="Yang G."/>
            <person name="Stott J.M."/>
            <person name="Schein J.E."/>
            <person name="Shin H."/>
            <person name="Smailus D."/>
            <person name="Siddiqui A.S."/>
            <person name="Marra M.A."/>
            <person name="Jones S.J.M."/>
            <person name="Holt R."/>
            <person name="Brinkman F.S.L."/>
            <person name="Miyauchi K."/>
            <person name="Fukuda M."/>
            <person name="Davies J.E."/>
            <person name="Mohn W.W."/>
            <person name="Eltis L.D."/>
        </authorList>
    </citation>
    <scope>NUCLEOTIDE SEQUENCE [LARGE SCALE GENOMIC DNA]</scope>
    <source>
        <strain evidence="4">RHA1</strain>
    </source>
</reference>
<dbReference type="InterPro" id="IPR029069">
    <property type="entry name" value="HotDog_dom_sf"/>
</dbReference>
<evidence type="ECO:0000259" key="2">
    <source>
        <dbReference type="PROSITE" id="PS51770"/>
    </source>
</evidence>
<dbReference type="InterPro" id="IPR033120">
    <property type="entry name" value="HOTDOG_ACOT"/>
</dbReference>
<dbReference type="AlphaFoldDB" id="Q0S163"/>
<accession>Q0S163</accession>
<dbReference type="InterPro" id="IPR006683">
    <property type="entry name" value="Thioestr_dom"/>
</dbReference>
<dbReference type="Gene3D" id="3.10.129.10">
    <property type="entry name" value="Hotdog Thioesterase"/>
    <property type="match status" value="1"/>
</dbReference>
<dbReference type="OrthoDB" id="9813282at2"/>
<dbReference type="KEGG" id="rha:RHA1_ro06957"/>